<name>A0AAN8IEC5_TRICO</name>
<accession>A0AAN8IEC5</accession>
<gene>
    <name evidence="2" type="ORF">GCK32_009837</name>
</gene>
<evidence type="ECO:0000313" key="2">
    <source>
        <dbReference type="EMBL" id="KAK5966183.1"/>
    </source>
</evidence>
<reference evidence="2 3" key="1">
    <citation type="submission" date="2019-10" db="EMBL/GenBank/DDBJ databases">
        <title>Assembly and Annotation for the nematode Trichostrongylus colubriformis.</title>
        <authorList>
            <person name="Martin J."/>
        </authorList>
    </citation>
    <scope>NUCLEOTIDE SEQUENCE [LARGE SCALE GENOMIC DNA]</scope>
    <source>
        <strain evidence="2">G859</strain>
        <tissue evidence="2">Whole worm</tissue>
    </source>
</reference>
<proteinExistence type="predicted"/>
<dbReference type="AlphaFoldDB" id="A0AAN8IEC5"/>
<evidence type="ECO:0000313" key="3">
    <source>
        <dbReference type="Proteomes" id="UP001331761"/>
    </source>
</evidence>
<evidence type="ECO:0000256" key="1">
    <source>
        <dbReference type="SAM" id="Coils"/>
    </source>
</evidence>
<keyword evidence="1" id="KW-0175">Coiled coil</keyword>
<dbReference type="Proteomes" id="UP001331761">
    <property type="component" value="Unassembled WGS sequence"/>
</dbReference>
<feature type="coiled-coil region" evidence="1">
    <location>
        <begin position="1"/>
        <end position="63"/>
    </location>
</feature>
<comment type="caution">
    <text evidence="2">The sequence shown here is derived from an EMBL/GenBank/DDBJ whole genome shotgun (WGS) entry which is preliminary data.</text>
</comment>
<sequence length="139" mass="15854">MSILEQQLHQLRVEKTQQQGRVEELEQRLADEVQASHDLSQALDRESQTRVQLERRLQQWRDGVLDDERISRVSSSVKLESEGKVSKNYICSSVLGVTPLDAVIYVVAFEECDCRESYEAKKKHLIEVAVSEVGRQGLG</sequence>
<protein>
    <submittedName>
        <fullName evidence="2">Uncharacterized protein</fullName>
    </submittedName>
</protein>
<keyword evidence="3" id="KW-1185">Reference proteome</keyword>
<dbReference type="EMBL" id="WIXE01023780">
    <property type="protein sequence ID" value="KAK5966183.1"/>
    <property type="molecule type" value="Genomic_DNA"/>
</dbReference>
<organism evidence="2 3">
    <name type="scientific">Trichostrongylus colubriformis</name>
    <name type="common">Black scour worm</name>
    <dbReference type="NCBI Taxonomy" id="6319"/>
    <lineage>
        <taxon>Eukaryota</taxon>
        <taxon>Metazoa</taxon>
        <taxon>Ecdysozoa</taxon>
        <taxon>Nematoda</taxon>
        <taxon>Chromadorea</taxon>
        <taxon>Rhabditida</taxon>
        <taxon>Rhabditina</taxon>
        <taxon>Rhabditomorpha</taxon>
        <taxon>Strongyloidea</taxon>
        <taxon>Trichostrongylidae</taxon>
        <taxon>Trichostrongylus</taxon>
    </lineage>
</organism>